<dbReference type="EMBL" id="CAADEW010000018">
    <property type="protein sequence ID" value="VFJ48032.1"/>
    <property type="molecule type" value="Genomic_DNA"/>
</dbReference>
<organism evidence="1">
    <name type="scientific">Candidatus Kentrum sp. FW</name>
    <dbReference type="NCBI Taxonomy" id="2126338"/>
    <lineage>
        <taxon>Bacteria</taxon>
        <taxon>Pseudomonadati</taxon>
        <taxon>Pseudomonadota</taxon>
        <taxon>Gammaproteobacteria</taxon>
        <taxon>Candidatus Kentrum</taxon>
    </lineage>
</organism>
<protein>
    <recommendedName>
        <fullName evidence="2">Clan AA aspartic protease, AF_0612 family</fullName>
    </recommendedName>
</protein>
<name>A0A450S7Z7_9GAMM</name>
<accession>A0A450S7Z7</accession>
<dbReference type="AlphaFoldDB" id="A0A450S7Z7"/>
<dbReference type="Gene3D" id="2.40.70.10">
    <property type="entry name" value="Acid Proteases"/>
    <property type="match status" value="1"/>
</dbReference>
<evidence type="ECO:0008006" key="2">
    <source>
        <dbReference type="Google" id="ProtNLM"/>
    </source>
</evidence>
<sequence>MGEVRANVRLRNFGDVATVAHGHRTEDQIPTSHLDCLVDTGAVMVLLPQDEVEKLNLVDGDPVIVTYADERREERPIARGLEVTACNRTMVTDCVVGPPLCEPLIGQLVLEALDLVVDCQHQRLGPRPESPNRPLLKLK</sequence>
<evidence type="ECO:0000313" key="1">
    <source>
        <dbReference type="EMBL" id="VFJ48032.1"/>
    </source>
</evidence>
<proteinExistence type="predicted"/>
<dbReference type="SUPFAM" id="SSF50630">
    <property type="entry name" value="Acid proteases"/>
    <property type="match status" value="1"/>
</dbReference>
<reference evidence="1" key="1">
    <citation type="submission" date="2019-02" db="EMBL/GenBank/DDBJ databases">
        <authorList>
            <person name="Gruber-Vodicka R. H."/>
            <person name="Seah K. B. B."/>
        </authorList>
    </citation>
    <scope>NUCLEOTIDE SEQUENCE</scope>
    <source>
        <strain evidence="1">BECK_BZ15</strain>
    </source>
</reference>
<dbReference type="InterPro" id="IPR021109">
    <property type="entry name" value="Peptidase_aspartic_dom_sf"/>
</dbReference>
<gene>
    <name evidence="1" type="ORF">BECKFW1821A_GA0114235_101822</name>
</gene>